<proteinExistence type="predicted"/>
<reference evidence="1 2" key="1">
    <citation type="journal article" date="2018" name="Sci. Rep.">
        <title>Comparative analysis of the Pocillopora damicornis genome highlights role of immune system in coral evolution.</title>
        <authorList>
            <person name="Cunning R."/>
            <person name="Bay R.A."/>
            <person name="Gillette P."/>
            <person name="Baker A.C."/>
            <person name="Traylor-Knowles N."/>
        </authorList>
    </citation>
    <scope>NUCLEOTIDE SEQUENCE [LARGE SCALE GENOMIC DNA]</scope>
    <source>
        <strain evidence="1">RSMAS</strain>
        <tissue evidence="1">Whole animal</tissue>
    </source>
</reference>
<dbReference type="EMBL" id="RCHS01001970">
    <property type="protein sequence ID" value="RMX50416.1"/>
    <property type="molecule type" value="Genomic_DNA"/>
</dbReference>
<dbReference type="AlphaFoldDB" id="A0A3M6UA08"/>
<protein>
    <submittedName>
        <fullName evidence="1">Uncharacterized protein</fullName>
    </submittedName>
</protein>
<gene>
    <name evidence="1" type="ORF">pdam_00010445</name>
</gene>
<evidence type="ECO:0000313" key="2">
    <source>
        <dbReference type="Proteomes" id="UP000275408"/>
    </source>
</evidence>
<evidence type="ECO:0000313" key="1">
    <source>
        <dbReference type="EMBL" id="RMX50416.1"/>
    </source>
</evidence>
<sequence length="59" mass="6660">MEVAVNSRIHRIHNKVATYTQEQLTKLQQSVAHINARHSSTVAKSMTANVRSRTRCVLS</sequence>
<organism evidence="1 2">
    <name type="scientific">Pocillopora damicornis</name>
    <name type="common">Cauliflower coral</name>
    <name type="synonym">Millepora damicornis</name>
    <dbReference type="NCBI Taxonomy" id="46731"/>
    <lineage>
        <taxon>Eukaryota</taxon>
        <taxon>Metazoa</taxon>
        <taxon>Cnidaria</taxon>
        <taxon>Anthozoa</taxon>
        <taxon>Hexacorallia</taxon>
        <taxon>Scleractinia</taxon>
        <taxon>Astrocoeniina</taxon>
        <taxon>Pocilloporidae</taxon>
        <taxon>Pocillopora</taxon>
    </lineage>
</organism>
<name>A0A3M6UA08_POCDA</name>
<accession>A0A3M6UA08</accession>
<comment type="caution">
    <text evidence="1">The sequence shown here is derived from an EMBL/GenBank/DDBJ whole genome shotgun (WGS) entry which is preliminary data.</text>
</comment>
<dbReference type="Proteomes" id="UP000275408">
    <property type="component" value="Unassembled WGS sequence"/>
</dbReference>
<keyword evidence="2" id="KW-1185">Reference proteome</keyword>